<keyword evidence="5" id="KW-0408">Iron</keyword>
<keyword evidence="2" id="KW-0479">Metal-binding</keyword>
<dbReference type="InterPro" id="IPR044862">
    <property type="entry name" value="Pro_4_hyd_alph_FE2OG_OXY"/>
</dbReference>
<organism evidence="8 9">
    <name type="scientific">Discina gigas</name>
    <dbReference type="NCBI Taxonomy" id="1032678"/>
    <lineage>
        <taxon>Eukaryota</taxon>
        <taxon>Fungi</taxon>
        <taxon>Dikarya</taxon>
        <taxon>Ascomycota</taxon>
        <taxon>Pezizomycotina</taxon>
        <taxon>Pezizomycetes</taxon>
        <taxon>Pezizales</taxon>
        <taxon>Discinaceae</taxon>
        <taxon>Discina</taxon>
    </lineage>
</organism>
<keyword evidence="9" id="KW-1185">Reference proteome</keyword>
<sequence>MPKKKTAVAPSSNEAPKTTPLSWPRLTPLIPSFDLELRTVLGSEIVAIPKLFTATLCNTYLAFLQKSISLTTTPGKPKIGEAVRVNDRFQITDPEFAKTLWEQSGLKDVIGRKGEAMWGGEVVGLNPNIRIYRYRKGQFFDKHYDDSVSLSFGSPPVPCRTTWTLLIYITGQSDGVVGGETVFYTRPRRGQEVVVEPEKGLALLHKHGADCMLHEGRLVSEDGGVGKWVLRSDLVVKL</sequence>
<evidence type="ECO:0000313" key="8">
    <source>
        <dbReference type="EMBL" id="KAL0638580.1"/>
    </source>
</evidence>
<dbReference type="Proteomes" id="UP001447188">
    <property type="component" value="Unassembled WGS sequence"/>
</dbReference>
<evidence type="ECO:0000256" key="2">
    <source>
        <dbReference type="ARBA" id="ARBA00022723"/>
    </source>
</evidence>
<feature type="region of interest" description="Disordered" evidence="6">
    <location>
        <begin position="1"/>
        <end position="21"/>
    </location>
</feature>
<evidence type="ECO:0000259" key="7">
    <source>
        <dbReference type="SMART" id="SM00702"/>
    </source>
</evidence>
<keyword evidence="3" id="KW-0223">Dioxygenase</keyword>
<dbReference type="PANTHER" id="PTHR10869">
    <property type="entry name" value="PROLYL 4-HYDROXYLASE ALPHA SUBUNIT"/>
    <property type="match status" value="1"/>
</dbReference>
<feature type="domain" description="Prolyl 4-hydroxylase alpha subunit" evidence="7">
    <location>
        <begin position="43"/>
        <end position="235"/>
    </location>
</feature>
<evidence type="ECO:0000256" key="4">
    <source>
        <dbReference type="ARBA" id="ARBA00023002"/>
    </source>
</evidence>
<feature type="compositionally biased region" description="Polar residues" evidence="6">
    <location>
        <begin position="9"/>
        <end position="21"/>
    </location>
</feature>
<dbReference type="SMART" id="SM00702">
    <property type="entry name" value="P4Hc"/>
    <property type="match status" value="1"/>
</dbReference>
<protein>
    <recommendedName>
        <fullName evidence="7">Prolyl 4-hydroxylase alpha subunit domain-containing protein</fullName>
    </recommendedName>
</protein>
<comment type="caution">
    <text evidence="8">The sequence shown here is derived from an EMBL/GenBank/DDBJ whole genome shotgun (WGS) entry which is preliminary data.</text>
</comment>
<dbReference type="PANTHER" id="PTHR10869:SF236">
    <property type="entry name" value="PROLYL 4-HYDROXYLASE ALPHA SUBUNIT DOMAIN-CONTAINING PROTEIN"/>
    <property type="match status" value="1"/>
</dbReference>
<gene>
    <name evidence="8" type="ORF">Q9L58_002306</name>
</gene>
<proteinExistence type="predicted"/>
<evidence type="ECO:0000256" key="5">
    <source>
        <dbReference type="ARBA" id="ARBA00023004"/>
    </source>
</evidence>
<dbReference type="InterPro" id="IPR045054">
    <property type="entry name" value="P4HA-like"/>
</dbReference>
<evidence type="ECO:0000256" key="6">
    <source>
        <dbReference type="SAM" id="MobiDB-lite"/>
    </source>
</evidence>
<evidence type="ECO:0000256" key="3">
    <source>
        <dbReference type="ARBA" id="ARBA00022964"/>
    </source>
</evidence>
<dbReference type="Pfam" id="PF13640">
    <property type="entry name" value="2OG-FeII_Oxy_3"/>
    <property type="match status" value="1"/>
</dbReference>
<keyword evidence="4" id="KW-0560">Oxidoreductase</keyword>
<dbReference type="Gene3D" id="2.60.120.620">
    <property type="entry name" value="q2cbj1_9rhob like domain"/>
    <property type="match status" value="1"/>
</dbReference>
<reference evidence="8 9" key="1">
    <citation type="submission" date="2024-02" db="EMBL/GenBank/DDBJ databases">
        <title>Discinaceae phylogenomics.</title>
        <authorList>
            <person name="Dirks A.C."/>
            <person name="James T.Y."/>
        </authorList>
    </citation>
    <scope>NUCLEOTIDE SEQUENCE [LARGE SCALE GENOMIC DNA]</scope>
    <source>
        <strain evidence="8 9">ACD0624</strain>
    </source>
</reference>
<comment type="cofactor">
    <cofactor evidence="1">
        <name>L-ascorbate</name>
        <dbReference type="ChEBI" id="CHEBI:38290"/>
    </cofactor>
</comment>
<evidence type="ECO:0000256" key="1">
    <source>
        <dbReference type="ARBA" id="ARBA00001961"/>
    </source>
</evidence>
<accession>A0ABR3GRS0</accession>
<name>A0ABR3GRS0_9PEZI</name>
<dbReference type="InterPro" id="IPR006620">
    <property type="entry name" value="Pro_4_hyd_alph"/>
</dbReference>
<dbReference type="EMBL" id="JBBBZM010000020">
    <property type="protein sequence ID" value="KAL0638580.1"/>
    <property type="molecule type" value="Genomic_DNA"/>
</dbReference>
<evidence type="ECO:0000313" key="9">
    <source>
        <dbReference type="Proteomes" id="UP001447188"/>
    </source>
</evidence>